<name>A0A4Y2QHA9_ARAVE</name>
<gene>
    <name evidence="1" type="ORF">AVEN_117425_1</name>
</gene>
<evidence type="ECO:0000313" key="1">
    <source>
        <dbReference type="EMBL" id="GBN62692.1"/>
    </source>
</evidence>
<dbReference type="AlphaFoldDB" id="A0A4Y2QHA9"/>
<sequence>MKAEDFLSMVGRQLSIKPVRLLFFPPNYFQISRFSNYEVATEWIYLPNVSLSLPCILAHHSLACASDKRSRTPTGTNVFCFRLLLGACSGVESRDVTVT</sequence>
<comment type="caution">
    <text evidence="1">The sequence shown here is derived from an EMBL/GenBank/DDBJ whole genome shotgun (WGS) entry which is preliminary data.</text>
</comment>
<organism evidence="1 2">
    <name type="scientific">Araneus ventricosus</name>
    <name type="common">Orbweaver spider</name>
    <name type="synonym">Epeira ventricosa</name>
    <dbReference type="NCBI Taxonomy" id="182803"/>
    <lineage>
        <taxon>Eukaryota</taxon>
        <taxon>Metazoa</taxon>
        <taxon>Ecdysozoa</taxon>
        <taxon>Arthropoda</taxon>
        <taxon>Chelicerata</taxon>
        <taxon>Arachnida</taxon>
        <taxon>Araneae</taxon>
        <taxon>Araneomorphae</taxon>
        <taxon>Entelegynae</taxon>
        <taxon>Araneoidea</taxon>
        <taxon>Araneidae</taxon>
        <taxon>Araneus</taxon>
    </lineage>
</organism>
<dbReference type="EMBL" id="BGPR01138684">
    <property type="protein sequence ID" value="GBN62692.1"/>
    <property type="molecule type" value="Genomic_DNA"/>
</dbReference>
<accession>A0A4Y2QHA9</accession>
<proteinExistence type="predicted"/>
<keyword evidence="2" id="KW-1185">Reference proteome</keyword>
<reference evidence="1 2" key="1">
    <citation type="journal article" date="2019" name="Sci. Rep.">
        <title>Orb-weaving spider Araneus ventricosus genome elucidates the spidroin gene catalogue.</title>
        <authorList>
            <person name="Kono N."/>
            <person name="Nakamura H."/>
            <person name="Ohtoshi R."/>
            <person name="Moran D.A.P."/>
            <person name="Shinohara A."/>
            <person name="Yoshida Y."/>
            <person name="Fujiwara M."/>
            <person name="Mori M."/>
            <person name="Tomita M."/>
            <person name="Arakawa K."/>
        </authorList>
    </citation>
    <scope>NUCLEOTIDE SEQUENCE [LARGE SCALE GENOMIC DNA]</scope>
</reference>
<dbReference type="Proteomes" id="UP000499080">
    <property type="component" value="Unassembled WGS sequence"/>
</dbReference>
<evidence type="ECO:0000313" key="2">
    <source>
        <dbReference type="Proteomes" id="UP000499080"/>
    </source>
</evidence>
<protein>
    <submittedName>
        <fullName evidence="1">Uncharacterized protein</fullName>
    </submittedName>
</protein>